<evidence type="ECO:0000256" key="1">
    <source>
        <dbReference type="SAM" id="Coils"/>
    </source>
</evidence>
<sequence>MKNEMKEILDEIERENSALKEVVKQHIGRKQRTVIQVIKEKEELVRDTVNKKNSKVIYGLETAVVQWNHACFGVHGVSKRTGLNPVHDPSVGWASSFGATVS</sequence>
<accession>A0A5B7DUE9</accession>
<comment type="caution">
    <text evidence="2">The sequence shown here is derived from an EMBL/GenBank/DDBJ whole genome shotgun (WGS) entry which is preliminary data.</text>
</comment>
<keyword evidence="1" id="KW-0175">Coiled coil</keyword>
<organism evidence="2 3">
    <name type="scientific">Portunus trituberculatus</name>
    <name type="common">Swimming crab</name>
    <name type="synonym">Neptunus trituberculatus</name>
    <dbReference type="NCBI Taxonomy" id="210409"/>
    <lineage>
        <taxon>Eukaryota</taxon>
        <taxon>Metazoa</taxon>
        <taxon>Ecdysozoa</taxon>
        <taxon>Arthropoda</taxon>
        <taxon>Crustacea</taxon>
        <taxon>Multicrustacea</taxon>
        <taxon>Malacostraca</taxon>
        <taxon>Eumalacostraca</taxon>
        <taxon>Eucarida</taxon>
        <taxon>Decapoda</taxon>
        <taxon>Pleocyemata</taxon>
        <taxon>Brachyura</taxon>
        <taxon>Eubrachyura</taxon>
        <taxon>Portunoidea</taxon>
        <taxon>Portunidae</taxon>
        <taxon>Portuninae</taxon>
        <taxon>Portunus</taxon>
    </lineage>
</organism>
<dbReference type="AlphaFoldDB" id="A0A5B7DUE9"/>
<keyword evidence="3" id="KW-1185">Reference proteome</keyword>
<feature type="coiled-coil region" evidence="1">
    <location>
        <begin position="2"/>
        <end position="29"/>
    </location>
</feature>
<evidence type="ECO:0000313" key="3">
    <source>
        <dbReference type="Proteomes" id="UP000324222"/>
    </source>
</evidence>
<gene>
    <name evidence="2" type="ORF">E2C01_017764</name>
</gene>
<dbReference type="Proteomes" id="UP000324222">
    <property type="component" value="Unassembled WGS sequence"/>
</dbReference>
<evidence type="ECO:0000313" key="2">
    <source>
        <dbReference type="EMBL" id="MPC24677.1"/>
    </source>
</evidence>
<name>A0A5B7DUE9_PORTR</name>
<dbReference type="EMBL" id="VSRR010001360">
    <property type="protein sequence ID" value="MPC24677.1"/>
    <property type="molecule type" value="Genomic_DNA"/>
</dbReference>
<proteinExistence type="predicted"/>
<protein>
    <submittedName>
        <fullName evidence="2">Uncharacterized protein</fullName>
    </submittedName>
</protein>
<reference evidence="2 3" key="1">
    <citation type="submission" date="2019-05" db="EMBL/GenBank/DDBJ databases">
        <title>Another draft genome of Portunus trituberculatus and its Hox gene families provides insights of decapod evolution.</title>
        <authorList>
            <person name="Jeong J.-H."/>
            <person name="Song I."/>
            <person name="Kim S."/>
            <person name="Choi T."/>
            <person name="Kim D."/>
            <person name="Ryu S."/>
            <person name="Kim W."/>
        </authorList>
    </citation>
    <scope>NUCLEOTIDE SEQUENCE [LARGE SCALE GENOMIC DNA]</scope>
    <source>
        <tissue evidence="2">Muscle</tissue>
    </source>
</reference>